<accession>A0A9D1EM35</accession>
<organism evidence="2 3">
    <name type="scientific">Candidatus Faeciplasma gallinarum</name>
    <dbReference type="NCBI Taxonomy" id="2840799"/>
    <lineage>
        <taxon>Bacteria</taxon>
        <taxon>Bacillati</taxon>
        <taxon>Bacillota</taxon>
        <taxon>Clostridia</taxon>
        <taxon>Eubacteriales</taxon>
        <taxon>Oscillospiraceae</taxon>
        <taxon>Oscillospiraceae incertae sedis</taxon>
        <taxon>Candidatus Faeciplasma</taxon>
    </lineage>
</organism>
<feature type="transmembrane region" description="Helical" evidence="1">
    <location>
        <begin position="61"/>
        <end position="78"/>
    </location>
</feature>
<keyword evidence="1" id="KW-0472">Membrane</keyword>
<proteinExistence type="predicted"/>
<feature type="transmembrane region" description="Helical" evidence="1">
    <location>
        <begin position="470"/>
        <end position="489"/>
    </location>
</feature>
<evidence type="ECO:0000313" key="2">
    <source>
        <dbReference type="EMBL" id="HIS23808.1"/>
    </source>
</evidence>
<feature type="transmembrane region" description="Helical" evidence="1">
    <location>
        <begin position="113"/>
        <end position="132"/>
    </location>
</feature>
<feature type="transmembrane region" description="Helical" evidence="1">
    <location>
        <begin position="269"/>
        <end position="287"/>
    </location>
</feature>
<dbReference type="EMBL" id="DVIR01000002">
    <property type="protein sequence ID" value="HIS23808.1"/>
    <property type="molecule type" value="Genomic_DNA"/>
</dbReference>
<feature type="transmembrane region" description="Helical" evidence="1">
    <location>
        <begin position="422"/>
        <end position="441"/>
    </location>
</feature>
<feature type="transmembrane region" description="Helical" evidence="1">
    <location>
        <begin position="356"/>
        <end position="374"/>
    </location>
</feature>
<evidence type="ECO:0000313" key="3">
    <source>
        <dbReference type="Proteomes" id="UP000823982"/>
    </source>
</evidence>
<feature type="transmembrane region" description="Helical" evidence="1">
    <location>
        <begin position="332"/>
        <end position="350"/>
    </location>
</feature>
<name>A0A9D1EM35_9FIRM</name>
<feature type="transmembrane region" description="Helical" evidence="1">
    <location>
        <begin position="90"/>
        <end position="107"/>
    </location>
</feature>
<feature type="transmembrane region" description="Helical" evidence="1">
    <location>
        <begin position="153"/>
        <end position="178"/>
    </location>
</feature>
<keyword evidence="1" id="KW-1133">Transmembrane helix</keyword>
<reference evidence="2" key="1">
    <citation type="submission" date="2020-10" db="EMBL/GenBank/DDBJ databases">
        <authorList>
            <person name="Gilroy R."/>
        </authorList>
    </citation>
    <scope>NUCLEOTIDE SEQUENCE</scope>
    <source>
        <strain evidence="2">CHK157-1446</strain>
    </source>
</reference>
<dbReference type="Proteomes" id="UP000823982">
    <property type="component" value="Unassembled WGS sequence"/>
</dbReference>
<evidence type="ECO:0000256" key="1">
    <source>
        <dbReference type="SAM" id="Phobius"/>
    </source>
</evidence>
<sequence length="627" mass="69090">MGAARKPDGEGVSLKNRISQSLGVGKVICRLISSWLLLSLINSLTGAGKFDELSFAQNTPISASALIFAMIFAGLTALSAWERRHNTDSWALAAAGMGCALTWLTNYRDTSNRAGFCLACIVFVLLVLAYFIKENRRFICRTATKIRLFLDSSGVAAAICAAVLALVMFAFISVVTVMRYQNFSSPNFDFGLFVNMFHNMSKTGLPLVTSERDALMSHFAVHISPIYYLLLPFYMLIPSPITLQLGQAAVVALGMIAAYLLAKRMGLKNSGALAACAVYAFYPALSTGCFYDLHENCFLAVCLLFTFYFYESKKYLPMYIFAALTLCVKEDAAVYIIIFAVYVLISASGIRRIHGAVLGAVSAGYFAFCVYMLQKFGQGVMSYRYENFIPDGSQGLLGAVRTLFVNPGYILTQLFATSDASGQKIIYLLLMMLPVGFLPLLTKKPSRWLLCTPILLNLLTMYNYQYQISYQYGFGISAFLIYAMILNLSDMRSAPPQRCGSVRLANAAVGIALVSCLCIYSSYVVQNAASQVKRYSLNYETYAEMNAILDEIPSDASLCVSSMLLAHVADRSEVYEAEVHEISEEGGYTEYVALDMRSGNTELLQKYLDLGYTPFAGSQELVMVLKL</sequence>
<dbReference type="Pfam" id="PF09852">
    <property type="entry name" value="DUF2079"/>
    <property type="match status" value="1"/>
</dbReference>
<dbReference type="AlphaFoldDB" id="A0A9D1EM35"/>
<protein>
    <submittedName>
        <fullName evidence="2">DUF2079 domain-containing protein</fullName>
    </submittedName>
</protein>
<gene>
    <name evidence="2" type="ORF">IAD01_00150</name>
</gene>
<feature type="transmembrane region" description="Helical" evidence="1">
    <location>
        <begin position="243"/>
        <end position="262"/>
    </location>
</feature>
<feature type="transmembrane region" description="Helical" evidence="1">
    <location>
        <begin position="501"/>
        <end position="523"/>
    </location>
</feature>
<keyword evidence="1" id="KW-0812">Transmembrane</keyword>
<reference evidence="2" key="2">
    <citation type="journal article" date="2021" name="PeerJ">
        <title>Extensive microbial diversity within the chicken gut microbiome revealed by metagenomics and culture.</title>
        <authorList>
            <person name="Gilroy R."/>
            <person name="Ravi A."/>
            <person name="Getino M."/>
            <person name="Pursley I."/>
            <person name="Horton D.L."/>
            <person name="Alikhan N.F."/>
            <person name="Baker D."/>
            <person name="Gharbi K."/>
            <person name="Hall N."/>
            <person name="Watson M."/>
            <person name="Adriaenssens E.M."/>
            <person name="Foster-Nyarko E."/>
            <person name="Jarju S."/>
            <person name="Secka A."/>
            <person name="Antonio M."/>
            <person name="Oren A."/>
            <person name="Chaudhuri R.R."/>
            <person name="La Ragione R."/>
            <person name="Hildebrand F."/>
            <person name="Pallen M.J."/>
        </authorList>
    </citation>
    <scope>NUCLEOTIDE SEQUENCE</scope>
    <source>
        <strain evidence="2">CHK157-1446</strain>
    </source>
</reference>
<dbReference type="InterPro" id="IPR018650">
    <property type="entry name" value="STSV1_Orf64"/>
</dbReference>
<feature type="transmembrane region" description="Helical" evidence="1">
    <location>
        <begin position="21"/>
        <end position="41"/>
    </location>
</feature>
<comment type="caution">
    <text evidence="2">The sequence shown here is derived from an EMBL/GenBank/DDBJ whole genome shotgun (WGS) entry which is preliminary data.</text>
</comment>